<comment type="caution">
    <text evidence="1">The sequence shown here is derived from an EMBL/GenBank/DDBJ whole genome shotgun (WGS) entry which is preliminary data.</text>
</comment>
<dbReference type="Proteomes" id="UP001558613">
    <property type="component" value="Unassembled WGS sequence"/>
</dbReference>
<reference evidence="1 2" key="1">
    <citation type="submission" date="2023-09" db="EMBL/GenBank/DDBJ databases">
        <authorList>
            <person name="Wang M."/>
        </authorList>
    </citation>
    <scope>NUCLEOTIDE SEQUENCE [LARGE SCALE GENOMIC DNA]</scope>
    <source>
        <strain evidence="1">GT-2023</strain>
        <tissue evidence="1">Liver</tissue>
    </source>
</reference>
<protein>
    <submittedName>
        <fullName evidence="1">Uncharacterized protein</fullName>
    </submittedName>
</protein>
<organism evidence="1 2">
    <name type="scientific">Cirrhinus molitorella</name>
    <name type="common">mud carp</name>
    <dbReference type="NCBI Taxonomy" id="172907"/>
    <lineage>
        <taxon>Eukaryota</taxon>
        <taxon>Metazoa</taxon>
        <taxon>Chordata</taxon>
        <taxon>Craniata</taxon>
        <taxon>Vertebrata</taxon>
        <taxon>Euteleostomi</taxon>
        <taxon>Actinopterygii</taxon>
        <taxon>Neopterygii</taxon>
        <taxon>Teleostei</taxon>
        <taxon>Ostariophysi</taxon>
        <taxon>Cypriniformes</taxon>
        <taxon>Cyprinidae</taxon>
        <taxon>Labeoninae</taxon>
        <taxon>Labeonini</taxon>
        <taxon>Cirrhinus</taxon>
    </lineage>
</organism>
<name>A0ABR3LBM4_9TELE</name>
<evidence type="ECO:0000313" key="1">
    <source>
        <dbReference type="EMBL" id="KAL1250253.1"/>
    </source>
</evidence>
<accession>A0ABR3LBM4</accession>
<proteinExistence type="predicted"/>
<dbReference type="EMBL" id="JAYMGO010000023">
    <property type="protein sequence ID" value="KAL1250253.1"/>
    <property type="molecule type" value="Genomic_DNA"/>
</dbReference>
<sequence>MRLKHLPPVMRSPARARGKILSLCLPARVPLQELQRLLARVPEGLAEGEDVLSLSCYLPLLHNEPRPVGVMLNEVMEGDAWTTDSNSQAALLLFEPPSPTEQQYKGFSQSWKTVH</sequence>
<keyword evidence="2" id="KW-1185">Reference proteome</keyword>
<gene>
    <name evidence="1" type="ORF">QQF64_021258</name>
</gene>
<evidence type="ECO:0000313" key="2">
    <source>
        <dbReference type="Proteomes" id="UP001558613"/>
    </source>
</evidence>